<keyword evidence="2" id="KW-0963">Cytoplasm</keyword>
<accession>A0A8X8KPR7</accession>
<dbReference type="InterPro" id="IPR005627">
    <property type="entry name" value="CutC-like"/>
</dbReference>
<dbReference type="InterPro" id="IPR036822">
    <property type="entry name" value="CutC-like_dom_sf"/>
</dbReference>
<comment type="similarity">
    <text evidence="1 2">Belongs to the CutC family.</text>
</comment>
<protein>
    <recommendedName>
        <fullName evidence="2">PF03932 family protein CutC</fullName>
    </recommendedName>
</protein>
<dbReference type="PANTHER" id="PTHR12598">
    <property type="entry name" value="COPPER HOMEOSTASIS PROTEIN CUTC"/>
    <property type="match status" value="1"/>
</dbReference>
<dbReference type="PANTHER" id="PTHR12598:SF0">
    <property type="entry name" value="COPPER HOMEOSTASIS PROTEIN CUTC HOMOLOG"/>
    <property type="match status" value="1"/>
</dbReference>
<dbReference type="SUPFAM" id="SSF110395">
    <property type="entry name" value="CutC-like"/>
    <property type="match status" value="1"/>
</dbReference>
<dbReference type="GO" id="GO:0005507">
    <property type="term" value="F:copper ion binding"/>
    <property type="evidence" value="ECO:0007669"/>
    <property type="project" value="TreeGrafter"/>
</dbReference>
<comment type="caution">
    <text evidence="2">Once thought to be involved in copper homeostasis, experiments in E.coli have shown this is not the case.</text>
</comment>
<gene>
    <name evidence="2" type="primary">cutC</name>
    <name evidence="3" type="ORF">GEU84_012290</name>
</gene>
<dbReference type="GO" id="GO:0005737">
    <property type="term" value="C:cytoplasm"/>
    <property type="evidence" value="ECO:0007669"/>
    <property type="project" value="UniProtKB-SubCell"/>
</dbReference>
<dbReference type="RefSeq" id="WP_152826492.1">
    <property type="nucleotide sequence ID" value="NZ_WHUT02000007.1"/>
</dbReference>
<dbReference type="EMBL" id="WHUT02000007">
    <property type="protein sequence ID" value="NUB45171.1"/>
    <property type="molecule type" value="Genomic_DNA"/>
</dbReference>
<dbReference type="AlphaFoldDB" id="A0A8X8KPR7"/>
<sequence>MLLEVCVDTVAGLEAAVAGGADRIELCAALELGGLTPSAGLMAAAAGCGLPVFAMIRPRAGDFAFSAAEVAVMRADIRAARAAGLAGVVLGATRGRALDHTVLAELVAEARGMGLTLHRAFDLCGPDFRAAIDLAVQLGFQRILTSGGALTAPQGAAALAGIFAHAAGRIAVMPGAGITAETIGALRHLPLAEVHASCSAAFAADTAAVALGFAAPQMRQTDASRVRALKSALTG</sequence>
<dbReference type="Pfam" id="PF03932">
    <property type="entry name" value="CutC"/>
    <property type="match status" value="1"/>
</dbReference>
<name>A0A8X8KPR7_9RHOB</name>
<comment type="caution">
    <text evidence="3">The sequence shown here is derived from an EMBL/GenBank/DDBJ whole genome shotgun (WGS) entry which is preliminary data.</text>
</comment>
<evidence type="ECO:0000256" key="2">
    <source>
        <dbReference type="HAMAP-Rule" id="MF_00795"/>
    </source>
</evidence>
<dbReference type="Gene3D" id="3.20.20.380">
    <property type="entry name" value="Copper homeostasis (CutC) domain"/>
    <property type="match status" value="1"/>
</dbReference>
<evidence type="ECO:0000313" key="4">
    <source>
        <dbReference type="Proteomes" id="UP000484076"/>
    </source>
</evidence>
<organism evidence="3 4">
    <name type="scientific">Fertoeibacter niger</name>
    <dbReference type="NCBI Taxonomy" id="2656921"/>
    <lineage>
        <taxon>Bacteria</taxon>
        <taxon>Pseudomonadati</taxon>
        <taxon>Pseudomonadota</taxon>
        <taxon>Alphaproteobacteria</taxon>
        <taxon>Rhodobacterales</taxon>
        <taxon>Paracoccaceae</taxon>
        <taxon>Fertoeibacter</taxon>
    </lineage>
</organism>
<comment type="subcellular location">
    <subcellularLocation>
        <location evidence="2">Cytoplasm</location>
    </subcellularLocation>
</comment>
<keyword evidence="4" id="KW-1185">Reference proteome</keyword>
<proteinExistence type="inferred from homology"/>
<evidence type="ECO:0000313" key="3">
    <source>
        <dbReference type="EMBL" id="NUB45171.1"/>
    </source>
</evidence>
<reference evidence="3" key="1">
    <citation type="submission" date="2020-05" db="EMBL/GenBank/DDBJ databases">
        <title>Fertoebacter nigrum gen. nov., sp. nov., a new member of the family Rhodobacteraceae.</title>
        <authorList>
            <person name="Szuroczki S."/>
            <person name="Abbaszade G."/>
            <person name="Buni D."/>
            <person name="Schumann P."/>
            <person name="Toth E."/>
        </authorList>
    </citation>
    <scope>NUCLEOTIDE SEQUENCE</scope>
    <source>
        <strain evidence="3">RG-N-1a</strain>
    </source>
</reference>
<dbReference type="Proteomes" id="UP000484076">
    <property type="component" value="Unassembled WGS sequence"/>
</dbReference>
<dbReference type="HAMAP" id="MF_00795">
    <property type="entry name" value="CutC"/>
    <property type="match status" value="1"/>
</dbReference>
<evidence type="ECO:0000256" key="1">
    <source>
        <dbReference type="ARBA" id="ARBA00007768"/>
    </source>
</evidence>